<protein>
    <recommendedName>
        <fullName evidence="3">Cell division protein ZipA</fullName>
    </recommendedName>
</protein>
<evidence type="ECO:0000313" key="1">
    <source>
        <dbReference type="EMBL" id="ABV67399.1"/>
    </source>
</evidence>
<dbReference type="Proteomes" id="UP000001136">
    <property type="component" value="Chromosome"/>
</dbReference>
<accession>A8ETX5</accession>
<organism evidence="1 2">
    <name type="scientific">Aliarcobacter butzleri (strain RM4018)</name>
    <name type="common">Arcobacter butzleri</name>
    <dbReference type="NCBI Taxonomy" id="367737"/>
    <lineage>
        <taxon>Bacteria</taxon>
        <taxon>Pseudomonadati</taxon>
        <taxon>Campylobacterota</taxon>
        <taxon>Epsilonproteobacteria</taxon>
        <taxon>Campylobacterales</taxon>
        <taxon>Arcobacteraceae</taxon>
        <taxon>Aliarcobacter</taxon>
    </lineage>
</organism>
<keyword evidence="2" id="KW-1185">Reference proteome</keyword>
<reference evidence="1 2" key="1">
    <citation type="journal article" date="2007" name="PLoS ONE">
        <title>The complete genome sequence and analysis of the Epsilonproteobacterium Arcobacter butzleri.</title>
        <authorList>
            <person name="Miller W.G."/>
            <person name="Parker C.T."/>
            <person name="Rubenfield M."/>
            <person name="Mendz G.L."/>
            <person name="Woesten M.M.S.M."/>
            <person name="Ussery D.W."/>
            <person name="Stolz J.F."/>
            <person name="Binnewies T.T."/>
            <person name="Hallin P.F."/>
            <person name="Wang G."/>
            <person name="Malek J.A."/>
            <person name="Rogosin A."/>
            <person name="Stanker L.H."/>
            <person name="Mandrell R.E."/>
        </authorList>
    </citation>
    <scope>NUCLEOTIDE SEQUENCE [LARGE SCALE GENOMIC DNA]</scope>
    <source>
        <strain evidence="1 2">RM4018</strain>
    </source>
</reference>
<dbReference type="HOGENOM" id="CLU_105030_3_0_7"/>
<dbReference type="Gene3D" id="3.40.50.300">
    <property type="entry name" value="P-loop containing nucleotide triphosphate hydrolases"/>
    <property type="match status" value="1"/>
</dbReference>
<dbReference type="GeneID" id="24303788"/>
<evidence type="ECO:0000313" key="2">
    <source>
        <dbReference type="Proteomes" id="UP000001136"/>
    </source>
</evidence>
<sequence length="159" mass="18849">MKNKLYLMCGKMASGKSTLSKKLAKENNAILLSEDEILKKLYPNEIKTIEDYIKYSSRLKNMLREHIIELLKKENSVVLDFPANTINQRDWFKKIIEEANIEHEMFYVKRSDEICKNQLKKRNENLSKDEPLIDEATFDAITKYFQEPNDNEDFNIIYC</sequence>
<dbReference type="EMBL" id="CP000361">
    <property type="protein sequence ID" value="ABV67399.1"/>
    <property type="molecule type" value="Genomic_DNA"/>
</dbReference>
<dbReference type="InterPro" id="IPR027417">
    <property type="entry name" value="P-loop_NTPase"/>
</dbReference>
<proteinExistence type="predicted"/>
<dbReference type="RefSeq" id="WP_012012840.1">
    <property type="nucleotide sequence ID" value="NC_009850.1"/>
</dbReference>
<dbReference type="eggNOG" id="COG0645">
    <property type="taxonomic scope" value="Bacteria"/>
</dbReference>
<gene>
    <name evidence="1" type="ordered locus">Abu_1139</name>
</gene>
<dbReference type="Pfam" id="PF13671">
    <property type="entry name" value="AAA_33"/>
    <property type="match status" value="1"/>
</dbReference>
<name>A8ETX5_ALIB4</name>
<dbReference type="AlphaFoldDB" id="A8ETX5"/>
<dbReference type="STRING" id="367737.Abu_1139"/>
<dbReference type="SUPFAM" id="SSF52540">
    <property type="entry name" value="P-loop containing nucleoside triphosphate hydrolases"/>
    <property type="match status" value="1"/>
</dbReference>
<evidence type="ECO:0008006" key="3">
    <source>
        <dbReference type="Google" id="ProtNLM"/>
    </source>
</evidence>
<dbReference type="KEGG" id="abu:Abu_1139"/>